<dbReference type="EMBL" id="SBIW01000002">
    <property type="protein sequence ID" value="RWY55730.1"/>
    <property type="molecule type" value="Genomic_DNA"/>
</dbReference>
<dbReference type="RefSeq" id="WP_128532690.1">
    <property type="nucleotide sequence ID" value="NZ_SBIW01000002.1"/>
</dbReference>
<evidence type="ECO:0000313" key="2">
    <source>
        <dbReference type="Proteomes" id="UP000286701"/>
    </source>
</evidence>
<evidence type="ECO:0000313" key="1">
    <source>
        <dbReference type="EMBL" id="RWY55730.1"/>
    </source>
</evidence>
<keyword evidence="2" id="KW-1185">Reference proteome</keyword>
<gene>
    <name evidence="1" type="ORF">EPL05_04975</name>
</gene>
<name>A0A444MSZ6_9SPHI</name>
<sequence>MGLISGLFAKAHPSREKILNKGFKMAMEFGENWLQPVNSRLKDKFGFLSDEEITLYSSICKDALDDSSSFIIGRLTEIADECETIKDSEFKEEFERYFLQKFNWVNKSNIKRAYSQGMYYSWREGLTSVVK</sequence>
<comment type="caution">
    <text evidence="1">The sequence shown here is derived from an EMBL/GenBank/DDBJ whole genome shotgun (WGS) entry which is preliminary data.</text>
</comment>
<reference evidence="1 2" key="1">
    <citation type="submission" date="2019-01" db="EMBL/GenBank/DDBJ databases">
        <title>Mucilaginibacter antarcticum sp. nov., isolated from antarctic soil.</title>
        <authorList>
            <person name="Yan Y.-Q."/>
            <person name="Du Z.-J."/>
        </authorList>
    </citation>
    <scope>NUCLEOTIDE SEQUENCE [LARGE SCALE GENOMIC DNA]</scope>
    <source>
        <strain evidence="1 2">F01003</strain>
    </source>
</reference>
<accession>A0A444MSZ6</accession>
<dbReference type="AlphaFoldDB" id="A0A444MSZ6"/>
<dbReference type="Proteomes" id="UP000286701">
    <property type="component" value="Unassembled WGS sequence"/>
</dbReference>
<protein>
    <submittedName>
        <fullName evidence="1">Uncharacterized protein</fullName>
    </submittedName>
</protein>
<proteinExistence type="predicted"/>
<organism evidence="1 2">
    <name type="scientific">Mucilaginibacter gilvus</name>
    <dbReference type="NCBI Taxonomy" id="2305909"/>
    <lineage>
        <taxon>Bacteria</taxon>
        <taxon>Pseudomonadati</taxon>
        <taxon>Bacteroidota</taxon>
        <taxon>Sphingobacteriia</taxon>
        <taxon>Sphingobacteriales</taxon>
        <taxon>Sphingobacteriaceae</taxon>
        <taxon>Mucilaginibacter</taxon>
    </lineage>
</organism>
<dbReference type="OrthoDB" id="1261489at2"/>